<evidence type="ECO:0000259" key="4">
    <source>
        <dbReference type="PROSITE" id="PS50102"/>
    </source>
</evidence>
<feature type="region of interest" description="Disordered" evidence="3">
    <location>
        <begin position="164"/>
        <end position="529"/>
    </location>
</feature>
<dbReference type="PANTHER" id="PTHR23236:SF2">
    <property type="entry name" value="EUKARYOTIC TRANSLATION INITIATION FACTOR 4B"/>
    <property type="match status" value="1"/>
</dbReference>
<dbReference type="PROSITE" id="PS50102">
    <property type="entry name" value="RRM"/>
    <property type="match status" value="1"/>
</dbReference>
<dbReference type="GeneID" id="111518233"/>
<feature type="compositionally biased region" description="Basic and acidic residues" evidence="3">
    <location>
        <begin position="164"/>
        <end position="361"/>
    </location>
</feature>
<dbReference type="SUPFAM" id="SSF54928">
    <property type="entry name" value="RNA-binding domain, RBD"/>
    <property type="match status" value="1"/>
</dbReference>
<organism evidence="5">
    <name type="scientific">Leptinotarsa decemlineata</name>
    <name type="common">Colorado potato beetle</name>
    <name type="synonym">Doryphora decemlineata</name>
    <dbReference type="NCBI Taxonomy" id="7539"/>
    <lineage>
        <taxon>Eukaryota</taxon>
        <taxon>Metazoa</taxon>
        <taxon>Ecdysozoa</taxon>
        <taxon>Arthropoda</taxon>
        <taxon>Hexapoda</taxon>
        <taxon>Insecta</taxon>
        <taxon>Pterygota</taxon>
        <taxon>Neoptera</taxon>
        <taxon>Endopterygota</taxon>
        <taxon>Coleoptera</taxon>
        <taxon>Polyphaga</taxon>
        <taxon>Cucujiformia</taxon>
        <taxon>Chrysomeloidea</taxon>
        <taxon>Chrysomelidae</taxon>
        <taxon>Chrysomelinae</taxon>
        <taxon>Doryphorini</taxon>
        <taxon>Leptinotarsa</taxon>
    </lineage>
</organism>
<accession>A0A0M5L152</accession>
<proteinExistence type="evidence at transcript level"/>
<evidence type="ECO:0000256" key="2">
    <source>
        <dbReference type="PROSITE-ProRule" id="PRU00176"/>
    </source>
</evidence>
<dbReference type="Pfam" id="PF00076">
    <property type="entry name" value="RRM_1"/>
    <property type="match status" value="1"/>
</dbReference>
<dbReference type="InterPro" id="IPR000504">
    <property type="entry name" value="RRM_dom"/>
</dbReference>
<dbReference type="PANTHER" id="PTHR23236">
    <property type="entry name" value="EUKARYOTIC TRANSLATION INITIATION FACTOR 4B/4H"/>
    <property type="match status" value="1"/>
</dbReference>
<dbReference type="EMBL" id="KR075851">
    <property type="protein sequence ID" value="ALE20570.1"/>
    <property type="molecule type" value="mRNA"/>
</dbReference>
<dbReference type="GO" id="GO:0003723">
    <property type="term" value="F:RNA binding"/>
    <property type="evidence" value="ECO:0007669"/>
    <property type="project" value="UniProtKB-UniRule"/>
</dbReference>
<dbReference type="InterPro" id="IPR012677">
    <property type="entry name" value="Nucleotide-bd_a/b_plait_sf"/>
</dbReference>
<dbReference type="InterPro" id="IPR035979">
    <property type="entry name" value="RBD_domain_sf"/>
</dbReference>
<dbReference type="AlphaFoldDB" id="A0A0M5L152"/>
<protein>
    <submittedName>
        <fullName evidence="5">eIF4B</fullName>
    </submittedName>
</protein>
<feature type="domain" description="RRM" evidence="4">
    <location>
        <begin position="82"/>
        <end position="160"/>
    </location>
</feature>
<dbReference type="KEGG" id="ldc:111518233"/>
<evidence type="ECO:0000313" key="5">
    <source>
        <dbReference type="EMBL" id="ALE20570.1"/>
    </source>
</evidence>
<dbReference type="Gene3D" id="3.30.70.330">
    <property type="match status" value="1"/>
</dbReference>
<evidence type="ECO:0000256" key="1">
    <source>
        <dbReference type="ARBA" id="ARBA00022884"/>
    </source>
</evidence>
<dbReference type="RefSeq" id="XP_023030393.1">
    <property type="nucleotide sequence ID" value="XM_023174625.2"/>
</dbReference>
<dbReference type="OrthoDB" id="1748655at2759"/>
<feature type="compositionally biased region" description="Basic and acidic residues" evidence="3">
    <location>
        <begin position="396"/>
        <end position="507"/>
    </location>
</feature>
<name>A0A0M5L152_LEPDE</name>
<evidence type="ECO:0000256" key="3">
    <source>
        <dbReference type="SAM" id="MobiDB-lite"/>
    </source>
</evidence>
<sequence>MASGKKGKKAKGKTLNLNDFLQENAGSIPVQPIRKSNLNWADEVDDYDGYDRKPINVVLPTAPKASRDYDDITDKVPKDPPYSAYLSNLPYDVDEDEIAEFFRDMKIANMRIPKDDRGGEAKSKGYGYVEFEDRDSLLNALVLPDTTLKNRRIRIEVASNMDNDRRRGGRMEMGRDRGERSESFGDWRSGPRTETNDNDRRGGSYNRDRDGGGFTRDRDGGSFNRDNMRGGDREERSFSRENMRDRDHGRDRDNFRSARESDDKPGAWRNGERNRDQDRDRGFNRDRGNYRDSDRGNFRDSDRGNFRDSDRNRFDDRDDRRGGYGSRRYDNDRDRDRNDGFTRRDDRDSENAPPEPRERPRLMLAPRSKPVETLPVKTETVPSASIFGSAKPVDTSQREREIEEKLAKGHSDKPRESSPDKKYPSSDDGDKKDVERSRPSRKIENSPLRDRDNKDGPPPRRNYDDKRGPSRTEQRSPDKTDNRHRSERSDKPRREEKRDKEMPKLAELEPPNFAANNKFAFLDPEDGLD</sequence>
<reference evidence="5" key="1">
    <citation type="submission" date="2015-03" db="EMBL/GenBank/DDBJ databases">
        <title>Insulin signal pathway.</title>
        <authorList>
            <person name="Fu K."/>
        </authorList>
    </citation>
    <scope>NUCLEOTIDE SEQUENCE</scope>
</reference>
<keyword evidence="1 2" id="KW-0694">RNA-binding</keyword>
<dbReference type="SMART" id="SM00360">
    <property type="entry name" value="RRM"/>
    <property type="match status" value="1"/>
</dbReference>